<dbReference type="Gene3D" id="3.20.20.370">
    <property type="entry name" value="Glycoside hydrolase/deacetylase"/>
    <property type="match status" value="1"/>
</dbReference>
<dbReference type="RefSeq" id="WP_068130277.1">
    <property type="nucleotide sequence ID" value="NZ_CP042914.1"/>
</dbReference>
<keyword evidence="3" id="KW-1185">Reference proteome</keyword>
<gene>
    <name evidence="2" type="primary">pgdA</name>
    <name evidence="2" type="ORF">UC8_45120</name>
</gene>
<dbReference type="Pfam" id="PF11959">
    <property type="entry name" value="DUF3473"/>
    <property type="match status" value="1"/>
</dbReference>
<dbReference type="GO" id="GO:0005975">
    <property type="term" value="P:carbohydrate metabolic process"/>
    <property type="evidence" value="ECO:0007669"/>
    <property type="project" value="InterPro"/>
</dbReference>
<dbReference type="EMBL" id="CP042914">
    <property type="protein sequence ID" value="QEG42473.1"/>
    <property type="molecule type" value="Genomic_DNA"/>
</dbReference>
<dbReference type="InterPro" id="IPR002509">
    <property type="entry name" value="NODB_dom"/>
</dbReference>
<dbReference type="EC" id="3.5.1.-" evidence="2"/>
<dbReference type="NCBIfam" id="TIGR03006">
    <property type="entry name" value="pepcterm_polyde"/>
    <property type="match status" value="1"/>
</dbReference>
<proteinExistence type="predicted"/>
<dbReference type="InterPro" id="IPR022560">
    <property type="entry name" value="DUF3473"/>
</dbReference>
<dbReference type="PANTHER" id="PTHR47561:SF1">
    <property type="entry name" value="POLYSACCHARIDE DEACETYLASE FAMILY PROTEIN (AFU_ORTHOLOGUE AFUA_6G05030)"/>
    <property type="match status" value="1"/>
</dbReference>
<dbReference type="GO" id="GO:0016810">
    <property type="term" value="F:hydrolase activity, acting on carbon-nitrogen (but not peptide) bonds"/>
    <property type="evidence" value="ECO:0007669"/>
    <property type="project" value="InterPro"/>
</dbReference>
<organism evidence="2 3">
    <name type="scientific">Roseimaritima ulvae</name>
    <dbReference type="NCBI Taxonomy" id="980254"/>
    <lineage>
        <taxon>Bacteria</taxon>
        <taxon>Pseudomonadati</taxon>
        <taxon>Planctomycetota</taxon>
        <taxon>Planctomycetia</taxon>
        <taxon>Pirellulales</taxon>
        <taxon>Pirellulaceae</taxon>
        <taxon>Roseimaritima</taxon>
    </lineage>
</organism>
<dbReference type="PANTHER" id="PTHR47561">
    <property type="entry name" value="POLYSACCHARIDE DEACETYLASE FAMILY PROTEIN (AFU_ORTHOLOGUE AFUA_6G05030)"/>
    <property type="match status" value="1"/>
</dbReference>
<dbReference type="InterPro" id="IPR045235">
    <property type="entry name" value="PuuE_HpPgdA-like"/>
</dbReference>
<dbReference type="Proteomes" id="UP000325286">
    <property type="component" value="Chromosome"/>
</dbReference>
<protein>
    <submittedName>
        <fullName evidence="2">Peptidoglycan deacetylase</fullName>
        <ecNumber evidence="2">3.5.1.-</ecNumber>
    </submittedName>
</protein>
<feature type="domain" description="NodB homology" evidence="1">
    <location>
        <begin position="44"/>
        <end position="303"/>
    </location>
</feature>
<dbReference type="OrthoDB" id="258610at2"/>
<dbReference type="InterPro" id="IPR014344">
    <property type="entry name" value="XrtA_polysacc_deacetyl"/>
</dbReference>
<dbReference type="SUPFAM" id="SSF88713">
    <property type="entry name" value="Glycoside hydrolase/deacetylase"/>
    <property type="match status" value="1"/>
</dbReference>
<accession>A0A5B9R7M7</accession>
<reference evidence="2 3" key="1">
    <citation type="submission" date="2019-08" db="EMBL/GenBank/DDBJ databases">
        <title>Deep-cultivation of Planctomycetes and their phenomic and genomic characterization uncovers novel biology.</title>
        <authorList>
            <person name="Wiegand S."/>
            <person name="Jogler M."/>
            <person name="Boedeker C."/>
            <person name="Pinto D."/>
            <person name="Vollmers J."/>
            <person name="Rivas-Marin E."/>
            <person name="Kohn T."/>
            <person name="Peeters S.H."/>
            <person name="Heuer A."/>
            <person name="Rast P."/>
            <person name="Oberbeckmann S."/>
            <person name="Bunk B."/>
            <person name="Jeske O."/>
            <person name="Meyerdierks A."/>
            <person name="Storesund J.E."/>
            <person name="Kallscheuer N."/>
            <person name="Luecker S."/>
            <person name="Lage O.M."/>
            <person name="Pohl T."/>
            <person name="Merkel B.J."/>
            <person name="Hornburger P."/>
            <person name="Mueller R.-W."/>
            <person name="Bruemmer F."/>
            <person name="Labrenz M."/>
            <person name="Spormann A.M."/>
            <person name="Op den Camp H."/>
            <person name="Overmann J."/>
            <person name="Amann R."/>
            <person name="Jetten M.S.M."/>
            <person name="Mascher T."/>
            <person name="Medema M.H."/>
            <person name="Devos D.P."/>
            <person name="Kaster A.-K."/>
            <person name="Ovreas L."/>
            <person name="Rohde M."/>
            <person name="Galperin M.Y."/>
            <person name="Jogler C."/>
        </authorList>
    </citation>
    <scope>NUCLEOTIDE SEQUENCE [LARGE SCALE GENOMIC DNA]</scope>
    <source>
        <strain evidence="2 3">UC8</strain>
    </source>
</reference>
<dbReference type="InterPro" id="IPR011330">
    <property type="entry name" value="Glyco_hydro/deAcase_b/a-brl"/>
</dbReference>
<dbReference type="PROSITE" id="PS51677">
    <property type="entry name" value="NODB"/>
    <property type="match status" value="1"/>
</dbReference>
<sequence length="303" mass="33957">MNATIQTAQSSTAPNGPPARITHALTVDVEDYFQVSAFEHRVSRSSWENRECRVEANTDKLLALFDRCDVRGTFFILGWVASHYPQLVQRIAAAGHEIASHGYWHRLVYDLTPEQFADDIQKSKAAIFDACQIEPTAYRAPSFSIVERSLWALDILSEQGFTTDSSIFPIRGHDRYGMPNAKQEIHTLPTASDRIQEFPPTLETVAGIKVPIGGGYFRLLPASVTSAAIRKIEAQNRPAMFYIHPWEVDPQQPRITGVGSKNRFRHYVGLKRTEAKLEKLISSHRFGTMTAAMQSAEACRAPI</sequence>
<evidence type="ECO:0000313" key="3">
    <source>
        <dbReference type="Proteomes" id="UP000325286"/>
    </source>
</evidence>
<keyword evidence="2" id="KW-0378">Hydrolase</keyword>
<name>A0A5B9R7M7_9BACT</name>
<evidence type="ECO:0000259" key="1">
    <source>
        <dbReference type="PROSITE" id="PS51677"/>
    </source>
</evidence>
<dbReference type="KEGG" id="rul:UC8_45120"/>
<dbReference type="AlphaFoldDB" id="A0A5B9R7M7"/>
<dbReference type="CDD" id="cd10941">
    <property type="entry name" value="CE4_PuuE_HpPgdA_like_2"/>
    <property type="match status" value="1"/>
</dbReference>
<dbReference type="Pfam" id="PF01522">
    <property type="entry name" value="Polysacc_deac_1"/>
    <property type="match status" value="1"/>
</dbReference>
<evidence type="ECO:0000313" key="2">
    <source>
        <dbReference type="EMBL" id="QEG42473.1"/>
    </source>
</evidence>